<dbReference type="AlphaFoldDB" id="A0A225VR59"/>
<feature type="coiled-coil region" evidence="1">
    <location>
        <begin position="5"/>
        <end position="71"/>
    </location>
</feature>
<keyword evidence="1" id="KW-0175">Coiled coil</keyword>
<feature type="compositionally biased region" description="Low complexity" evidence="2">
    <location>
        <begin position="149"/>
        <end position="168"/>
    </location>
</feature>
<comment type="caution">
    <text evidence="3">The sequence shown here is derived from an EMBL/GenBank/DDBJ whole genome shotgun (WGS) entry which is preliminary data.</text>
</comment>
<evidence type="ECO:0000256" key="2">
    <source>
        <dbReference type="SAM" id="MobiDB-lite"/>
    </source>
</evidence>
<feature type="compositionally biased region" description="Basic residues" evidence="2">
    <location>
        <begin position="138"/>
        <end position="148"/>
    </location>
</feature>
<protein>
    <submittedName>
        <fullName evidence="3">Uncharacterized protein</fullName>
    </submittedName>
</protein>
<evidence type="ECO:0000313" key="3">
    <source>
        <dbReference type="EMBL" id="OWZ07624.1"/>
    </source>
</evidence>
<accession>A0A225VR59</accession>
<name>A0A225VR59_9STRA</name>
<feature type="region of interest" description="Disordered" evidence="2">
    <location>
        <begin position="108"/>
        <end position="295"/>
    </location>
</feature>
<dbReference type="Proteomes" id="UP000198211">
    <property type="component" value="Unassembled WGS sequence"/>
</dbReference>
<sequence length="518" mass="58614">MNAVIKGHQELYDRLENRLQLAHRNNEILPKEVNTVRSDESTLSLKLRERNRDLMRRVKRLEKANSALGSRQRLEGMDPEALGSFADDITRAKIRFADLRAGKQRKAEEAAAAAGLPAPPPLTVSSSTGKSVKTPSSKAKKSRSKKAATKTTLGYSSSDESVISVSSESDPESSSDSDSSAPEGPETLEEEDNELSELRPETQCLEDFLDDYLYAPASRDQPTKSSRTEKTSPKSKVKSLTVNKADVKSSPKGKKKVSPKSAAKKKSSAKAKKSTASKKKSKSSPKKSHSSKKYRELVKLTQRASDLLTPYVAPEFTTVSAQKYWVKLEQSFLPSPVPSDADIKCTTIAIEKFSKFMTDDHPWKKQCSKWPEHACLFDTTDFQLNSHITQRADYPERLCGVWRRLRGYGDQKSAVESFAIYERKYWVSPEAVKRFFSRMIARLRKITDTEERLRFKLVLEHLKKVWFEYNKERADRADNLRTYLPGRMWPWCIDPHSLLLIVALLDPTLPISTMDNLM</sequence>
<feature type="compositionally biased region" description="Acidic residues" evidence="2">
    <location>
        <begin position="186"/>
        <end position="195"/>
    </location>
</feature>
<feature type="compositionally biased region" description="Basic residues" evidence="2">
    <location>
        <begin position="251"/>
        <end position="292"/>
    </location>
</feature>
<evidence type="ECO:0000256" key="1">
    <source>
        <dbReference type="SAM" id="Coils"/>
    </source>
</evidence>
<proteinExistence type="predicted"/>
<feature type="compositionally biased region" description="Low complexity" evidence="2">
    <location>
        <begin position="176"/>
        <end position="185"/>
    </location>
</feature>
<evidence type="ECO:0000313" key="4">
    <source>
        <dbReference type="Proteomes" id="UP000198211"/>
    </source>
</evidence>
<feature type="compositionally biased region" description="Low complexity" evidence="2">
    <location>
        <begin position="123"/>
        <end position="137"/>
    </location>
</feature>
<keyword evidence="4" id="KW-1185">Reference proteome</keyword>
<reference evidence="4" key="1">
    <citation type="submission" date="2017-03" db="EMBL/GenBank/DDBJ databases">
        <title>Phytopthora megakarya and P. palmivora, two closely related causual agents of cacao black pod achieved similar genome size and gene model numbers by different mechanisms.</title>
        <authorList>
            <person name="Ali S."/>
            <person name="Shao J."/>
            <person name="Larry D.J."/>
            <person name="Kronmiller B."/>
            <person name="Shen D."/>
            <person name="Strem M.D."/>
            <person name="Melnick R.L."/>
            <person name="Guiltinan M.J."/>
            <person name="Tyler B.M."/>
            <person name="Meinhardt L.W."/>
            <person name="Bailey B.A."/>
        </authorList>
    </citation>
    <scope>NUCLEOTIDE SEQUENCE [LARGE SCALE GENOMIC DNA]</scope>
    <source>
        <strain evidence="4">zdho120</strain>
    </source>
</reference>
<dbReference type="OrthoDB" id="10608022at2759"/>
<gene>
    <name evidence="3" type="ORF">PHMEG_00019959</name>
</gene>
<organism evidence="3 4">
    <name type="scientific">Phytophthora megakarya</name>
    <dbReference type="NCBI Taxonomy" id="4795"/>
    <lineage>
        <taxon>Eukaryota</taxon>
        <taxon>Sar</taxon>
        <taxon>Stramenopiles</taxon>
        <taxon>Oomycota</taxon>
        <taxon>Peronosporomycetes</taxon>
        <taxon>Peronosporales</taxon>
        <taxon>Peronosporaceae</taxon>
        <taxon>Phytophthora</taxon>
    </lineage>
</organism>
<dbReference type="EMBL" id="NBNE01003466">
    <property type="protein sequence ID" value="OWZ07624.1"/>
    <property type="molecule type" value="Genomic_DNA"/>
</dbReference>